<reference evidence="4" key="1">
    <citation type="journal article" date="2019" name="Int. J. Syst. Evol. Microbiol.">
        <title>The Global Catalogue of Microorganisms (GCM) 10K type strain sequencing project: providing services to taxonomists for standard genome sequencing and annotation.</title>
        <authorList>
            <consortium name="The Broad Institute Genomics Platform"/>
            <consortium name="The Broad Institute Genome Sequencing Center for Infectious Disease"/>
            <person name="Wu L."/>
            <person name="Ma J."/>
        </authorList>
    </citation>
    <scope>NUCLEOTIDE SEQUENCE [LARGE SCALE GENOMIC DNA]</scope>
    <source>
        <strain evidence="4">CGMCC 1.13681</strain>
    </source>
</reference>
<feature type="region of interest" description="Disordered" evidence="1">
    <location>
        <begin position="86"/>
        <end position="106"/>
    </location>
</feature>
<evidence type="ECO:0000313" key="4">
    <source>
        <dbReference type="Proteomes" id="UP001596413"/>
    </source>
</evidence>
<dbReference type="RefSeq" id="WP_386415647.1">
    <property type="nucleotide sequence ID" value="NZ_JBHSZO010000023.1"/>
</dbReference>
<evidence type="ECO:0000313" key="3">
    <source>
        <dbReference type="EMBL" id="MFC7219682.1"/>
    </source>
</evidence>
<evidence type="ECO:0000256" key="2">
    <source>
        <dbReference type="SAM" id="Phobius"/>
    </source>
</evidence>
<accession>A0ABW2GGC4</accession>
<keyword evidence="2" id="KW-0812">Transmembrane</keyword>
<protein>
    <recommendedName>
        <fullName evidence="5">DUF2892 domain-containing protein</fullName>
    </recommendedName>
</protein>
<evidence type="ECO:0000256" key="1">
    <source>
        <dbReference type="SAM" id="MobiDB-lite"/>
    </source>
</evidence>
<evidence type="ECO:0008006" key="5">
    <source>
        <dbReference type="Google" id="ProtNLM"/>
    </source>
</evidence>
<proteinExistence type="predicted"/>
<gene>
    <name evidence="3" type="ORF">ACFQLX_16155</name>
</gene>
<feature type="transmembrane region" description="Helical" evidence="2">
    <location>
        <begin position="20"/>
        <end position="39"/>
    </location>
</feature>
<dbReference type="EMBL" id="JBHSZO010000023">
    <property type="protein sequence ID" value="MFC7219682.1"/>
    <property type="molecule type" value="Genomic_DNA"/>
</dbReference>
<keyword evidence="2" id="KW-1133">Transmembrane helix</keyword>
<keyword evidence="2" id="KW-0472">Membrane</keyword>
<comment type="caution">
    <text evidence="3">The sequence shown here is derived from an EMBL/GenBank/DDBJ whole genome shotgun (WGS) entry which is preliminary data.</text>
</comment>
<feature type="transmembrane region" description="Helical" evidence="2">
    <location>
        <begin position="45"/>
        <end position="67"/>
    </location>
</feature>
<organism evidence="3 4">
    <name type="scientific">Streptomyces polyrhachis</name>
    <dbReference type="NCBI Taxonomy" id="1282885"/>
    <lineage>
        <taxon>Bacteria</taxon>
        <taxon>Bacillati</taxon>
        <taxon>Actinomycetota</taxon>
        <taxon>Actinomycetes</taxon>
        <taxon>Kitasatosporales</taxon>
        <taxon>Streptomycetaceae</taxon>
        <taxon>Streptomyces</taxon>
    </lineage>
</organism>
<keyword evidence="4" id="KW-1185">Reference proteome</keyword>
<dbReference type="Proteomes" id="UP001596413">
    <property type="component" value="Unassembled WGS sequence"/>
</dbReference>
<sequence>MTTTKTNGPDYTSSSLPRHLIRGAFGFAALIGSIALIPITGPLSLLLLPPGLLALRGCPMCWTIGLIQTLSRNRLQRTCTDGRCTLTRPAGHHETHSPAPELTPSR</sequence>
<name>A0ABW2GGC4_9ACTN</name>